<feature type="binding site" evidence="5">
    <location>
        <position position="129"/>
    </location>
    <ligand>
        <name>Mg(2+)</name>
        <dbReference type="ChEBI" id="CHEBI:18420"/>
    </ligand>
</feature>
<evidence type="ECO:0000259" key="6">
    <source>
        <dbReference type="Pfam" id="PF03328"/>
    </source>
</evidence>
<reference evidence="7 8" key="1">
    <citation type="submission" date="2016-10" db="EMBL/GenBank/DDBJ databases">
        <title>Complete Genome Sequence of Peptococcaceae strain DCMF.</title>
        <authorList>
            <person name="Edwards R.J."/>
            <person name="Holland S.I."/>
            <person name="Deshpande N.P."/>
            <person name="Wong Y.K."/>
            <person name="Ertan H."/>
            <person name="Manefield M."/>
            <person name="Russell T.L."/>
            <person name="Lee M.J."/>
        </authorList>
    </citation>
    <scope>NUCLEOTIDE SEQUENCE [LARGE SCALE GENOMIC DNA]</scope>
    <source>
        <strain evidence="7 8">DCMF</strain>
    </source>
</reference>
<keyword evidence="3 5" id="KW-0460">Magnesium</keyword>
<evidence type="ECO:0000256" key="1">
    <source>
        <dbReference type="ARBA" id="ARBA00001946"/>
    </source>
</evidence>
<dbReference type="SUPFAM" id="SSF51621">
    <property type="entry name" value="Phosphoenolpyruvate/pyruvate domain"/>
    <property type="match status" value="1"/>
</dbReference>
<dbReference type="PANTHER" id="PTHR32308">
    <property type="entry name" value="LYASE BETA SUBUNIT, PUTATIVE (AFU_ORTHOLOGUE AFUA_4G13030)-RELATED"/>
    <property type="match status" value="1"/>
</dbReference>
<organism evidence="7 8">
    <name type="scientific">Formimonas warabiya</name>
    <dbReference type="NCBI Taxonomy" id="1761012"/>
    <lineage>
        <taxon>Bacteria</taxon>
        <taxon>Bacillati</taxon>
        <taxon>Bacillota</taxon>
        <taxon>Clostridia</taxon>
        <taxon>Eubacteriales</taxon>
        <taxon>Peptococcaceae</taxon>
        <taxon>Candidatus Formimonas</taxon>
    </lineage>
</organism>
<protein>
    <submittedName>
        <fullName evidence="7">Citrate lyase subunit beta</fullName>
    </submittedName>
</protein>
<evidence type="ECO:0000313" key="8">
    <source>
        <dbReference type="Proteomes" id="UP000323521"/>
    </source>
</evidence>
<dbReference type="KEGG" id="fwa:DCMF_09545"/>
<feature type="binding site" evidence="4">
    <location>
        <position position="66"/>
    </location>
    <ligand>
        <name>substrate</name>
    </ligand>
</feature>
<comment type="cofactor">
    <cofactor evidence="1">
        <name>Mg(2+)</name>
        <dbReference type="ChEBI" id="CHEBI:18420"/>
    </cofactor>
</comment>
<dbReference type="PIRSF" id="PIRSF015582">
    <property type="entry name" value="Cit_lyase_B"/>
    <property type="match status" value="1"/>
</dbReference>
<dbReference type="InterPro" id="IPR040442">
    <property type="entry name" value="Pyrv_kinase-like_dom_sf"/>
</dbReference>
<accession>A0A3G1KS62</accession>
<dbReference type="Proteomes" id="UP000323521">
    <property type="component" value="Chromosome"/>
</dbReference>
<keyword evidence="2 5" id="KW-0479">Metal-binding</keyword>
<keyword evidence="8" id="KW-1185">Reference proteome</keyword>
<dbReference type="InterPro" id="IPR011206">
    <property type="entry name" value="Citrate_lyase_beta/mcl1/mcl2"/>
</dbReference>
<sequence length="301" mass="33240">MSKLRRTMLFIPGNDPGKLQSAGIYRSDCLVFDLEDSVSVNEKDAARILVRNAIMYIEYPSEIGVRINGLDTSYGRDDLATILPAKPAFIRLPKAEKVDDIQELDRIISAAERKYQFQSGTIKIVLTIETAKGILSAYHLAVASPRVIGIGMGAEDLVADLKGSRTREGNELLFAKSQILYAARAAGVQAIDNVFSDVNDEEGFREDTNWGRILGYDGKSVIHPNHIPIVHEIYAPSEKEIDLAKNVLAAYQEAVQNKSGVIALNGKMIDGPVVTRAERVMQYARALGMIREEYSYEKCCG</sequence>
<dbReference type="RefSeq" id="WP_148134225.1">
    <property type="nucleotide sequence ID" value="NZ_CP017634.1"/>
</dbReference>
<dbReference type="EMBL" id="CP017634">
    <property type="protein sequence ID" value="ATW24985.1"/>
    <property type="molecule type" value="Genomic_DNA"/>
</dbReference>
<keyword evidence="7" id="KW-0456">Lyase</keyword>
<evidence type="ECO:0000256" key="4">
    <source>
        <dbReference type="PIRSR" id="PIRSR015582-1"/>
    </source>
</evidence>
<feature type="binding site" evidence="4">
    <location>
        <position position="129"/>
    </location>
    <ligand>
        <name>substrate</name>
    </ligand>
</feature>
<dbReference type="GO" id="GO:0006107">
    <property type="term" value="P:oxaloacetate metabolic process"/>
    <property type="evidence" value="ECO:0007669"/>
    <property type="project" value="TreeGrafter"/>
</dbReference>
<feature type="domain" description="HpcH/HpaI aldolase/citrate lyase" evidence="6">
    <location>
        <begin position="6"/>
        <end position="224"/>
    </location>
</feature>
<dbReference type="AlphaFoldDB" id="A0A3G1KS62"/>
<evidence type="ECO:0000256" key="3">
    <source>
        <dbReference type="ARBA" id="ARBA00022842"/>
    </source>
</evidence>
<dbReference type="InterPro" id="IPR005000">
    <property type="entry name" value="Aldolase/citrate-lyase_domain"/>
</dbReference>
<dbReference type="InterPro" id="IPR015813">
    <property type="entry name" value="Pyrv/PenolPyrv_kinase-like_dom"/>
</dbReference>
<evidence type="ECO:0000313" key="7">
    <source>
        <dbReference type="EMBL" id="ATW24985.1"/>
    </source>
</evidence>
<dbReference type="OrthoDB" id="9786940at2"/>
<feature type="binding site" evidence="5">
    <location>
        <position position="156"/>
    </location>
    <ligand>
        <name>Mg(2+)</name>
        <dbReference type="ChEBI" id="CHEBI:18420"/>
    </ligand>
</feature>
<name>A0A3G1KS62_FORW1</name>
<dbReference type="Gene3D" id="3.20.20.60">
    <property type="entry name" value="Phosphoenolpyruvate-binding domains"/>
    <property type="match status" value="1"/>
</dbReference>
<gene>
    <name evidence="7" type="ORF">DCMF_09545</name>
</gene>
<dbReference type="Pfam" id="PF03328">
    <property type="entry name" value="HpcH_HpaI"/>
    <property type="match status" value="1"/>
</dbReference>
<evidence type="ECO:0000256" key="5">
    <source>
        <dbReference type="PIRSR" id="PIRSR015582-2"/>
    </source>
</evidence>
<proteinExistence type="predicted"/>
<dbReference type="GO" id="GO:0016829">
    <property type="term" value="F:lyase activity"/>
    <property type="evidence" value="ECO:0007669"/>
    <property type="project" value="UniProtKB-KW"/>
</dbReference>
<evidence type="ECO:0000256" key="2">
    <source>
        <dbReference type="ARBA" id="ARBA00022723"/>
    </source>
</evidence>
<dbReference type="PANTHER" id="PTHR32308:SF10">
    <property type="entry name" value="CITRATE LYASE SUBUNIT BETA"/>
    <property type="match status" value="1"/>
</dbReference>
<dbReference type="GO" id="GO:0000287">
    <property type="term" value="F:magnesium ion binding"/>
    <property type="evidence" value="ECO:0007669"/>
    <property type="project" value="TreeGrafter"/>
</dbReference>